<dbReference type="InterPro" id="IPR052366">
    <property type="entry name" value="GTP_Pyrophosphokinase"/>
</dbReference>
<dbReference type="EMBL" id="JAMKBJ010000003">
    <property type="protein sequence ID" value="MCZ8536557.1"/>
    <property type="molecule type" value="Genomic_DNA"/>
</dbReference>
<name>A0A9X3LEK1_9BACL</name>
<evidence type="ECO:0000259" key="9">
    <source>
        <dbReference type="SMART" id="SM00954"/>
    </source>
</evidence>
<dbReference type="AlphaFoldDB" id="A0A9X3LEK1"/>
<dbReference type="Gene3D" id="3.30.460.10">
    <property type="entry name" value="Beta Polymerase, domain 2"/>
    <property type="match status" value="1"/>
</dbReference>
<dbReference type="CDD" id="cd05399">
    <property type="entry name" value="NT_Rel-Spo_like"/>
    <property type="match status" value="1"/>
</dbReference>
<dbReference type="FunFam" id="3.30.460.10:FF:000012">
    <property type="entry name" value="GTP pyrophosphokinase YjbM"/>
    <property type="match status" value="1"/>
</dbReference>
<dbReference type="GO" id="GO:0016301">
    <property type="term" value="F:kinase activity"/>
    <property type="evidence" value="ECO:0007669"/>
    <property type="project" value="UniProtKB-KW"/>
</dbReference>
<keyword evidence="5" id="KW-0808">Transferase</keyword>
<evidence type="ECO:0000256" key="4">
    <source>
        <dbReference type="ARBA" id="ARBA00013251"/>
    </source>
</evidence>
<organism evidence="10 11">
    <name type="scientific">Paenisporosarcina quisquiliarum</name>
    <dbReference type="NCBI Taxonomy" id="365346"/>
    <lineage>
        <taxon>Bacteria</taxon>
        <taxon>Bacillati</taxon>
        <taxon>Bacillota</taxon>
        <taxon>Bacilli</taxon>
        <taxon>Bacillales</taxon>
        <taxon>Caryophanaceae</taxon>
        <taxon>Paenisporosarcina</taxon>
    </lineage>
</organism>
<evidence type="ECO:0000256" key="2">
    <source>
        <dbReference type="ARBA" id="ARBA00007476"/>
    </source>
</evidence>
<dbReference type="PANTHER" id="PTHR47837">
    <property type="entry name" value="GTP PYROPHOSPHOKINASE YJBM"/>
    <property type="match status" value="1"/>
</dbReference>
<dbReference type="EC" id="2.7.6.5" evidence="4"/>
<dbReference type="Gene3D" id="1.10.287.860">
    <property type="entry name" value="Nucleotidyltransferase"/>
    <property type="match status" value="1"/>
</dbReference>
<gene>
    <name evidence="10" type="ORF">M9R32_05100</name>
</gene>
<dbReference type="FunFam" id="1.10.287.860:FF:000001">
    <property type="entry name" value="GTP pyrophosphokinase YjbM"/>
    <property type="match status" value="1"/>
</dbReference>
<keyword evidence="8" id="KW-0067">ATP-binding</keyword>
<accession>A0A9X3LEK1</accession>
<evidence type="ECO:0000313" key="11">
    <source>
        <dbReference type="Proteomes" id="UP001152173"/>
    </source>
</evidence>
<comment type="caution">
    <text evidence="10">The sequence shown here is derived from an EMBL/GenBank/DDBJ whole genome shotgun (WGS) entry which is preliminary data.</text>
</comment>
<dbReference type="GO" id="GO:0015969">
    <property type="term" value="P:guanosine tetraphosphate metabolic process"/>
    <property type="evidence" value="ECO:0007669"/>
    <property type="project" value="InterPro"/>
</dbReference>
<protein>
    <recommendedName>
        <fullName evidence="4">GTP diphosphokinase</fullName>
        <ecNumber evidence="4">2.7.6.5</ecNumber>
    </recommendedName>
</protein>
<reference evidence="10" key="1">
    <citation type="submission" date="2022-05" db="EMBL/GenBank/DDBJ databases">
        <authorList>
            <person name="Colautti A."/>
            <person name="Iacumin L."/>
        </authorList>
    </citation>
    <scope>NUCLEOTIDE SEQUENCE</scope>
    <source>
        <strain evidence="10">SK 55</strain>
    </source>
</reference>
<dbReference type="GO" id="GO:0005524">
    <property type="term" value="F:ATP binding"/>
    <property type="evidence" value="ECO:0007669"/>
    <property type="project" value="UniProtKB-KW"/>
</dbReference>
<dbReference type="Proteomes" id="UP001152173">
    <property type="component" value="Unassembled WGS sequence"/>
</dbReference>
<evidence type="ECO:0000256" key="3">
    <source>
        <dbReference type="ARBA" id="ARBA00011881"/>
    </source>
</evidence>
<evidence type="ECO:0000256" key="8">
    <source>
        <dbReference type="ARBA" id="ARBA00022840"/>
    </source>
</evidence>
<dbReference type="SUPFAM" id="SSF81301">
    <property type="entry name" value="Nucleotidyltransferase"/>
    <property type="match status" value="1"/>
</dbReference>
<comment type="pathway">
    <text evidence="1">Purine metabolism; ppGpp biosynthesis; ppGpp from GTP: step 1/2.</text>
</comment>
<keyword evidence="7" id="KW-0418">Kinase</keyword>
<evidence type="ECO:0000256" key="1">
    <source>
        <dbReference type="ARBA" id="ARBA00004976"/>
    </source>
</evidence>
<feature type="domain" description="RelA/SpoT" evidence="9">
    <location>
        <begin position="45"/>
        <end position="169"/>
    </location>
</feature>
<comment type="subunit">
    <text evidence="3">Homotetramer.</text>
</comment>
<proteinExistence type="inferred from homology"/>
<dbReference type="Pfam" id="PF04607">
    <property type="entry name" value="RelA_SpoT"/>
    <property type="match status" value="1"/>
</dbReference>
<evidence type="ECO:0000313" key="10">
    <source>
        <dbReference type="EMBL" id="MCZ8536557.1"/>
    </source>
</evidence>
<dbReference type="InterPro" id="IPR007685">
    <property type="entry name" value="RelA_SpoT"/>
</dbReference>
<evidence type="ECO:0000256" key="5">
    <source>
        <dbReference type="ARBA" id="ARBA00022679"/>
    </source>
</evidence>
<keyword evidence="6" id="KW-0547">Nucleotide-binding</keyword>
<dbReference type="SMART" id="SM00954">
    <property type="entry name" value="RelA_SpoT"/>
    <property type="match status" value="1"/>
</dbReference>
<comment type="similarity">
    <text evidence="2">Belongs to the RelA/SpoT family.</text>
</comment>
<sequence>MVMGQWERFLEPYKQAVDELKIKLKGMRTQYEIENTNSPIEFVTGRVKPLASIYDKTLEKGIAFEPSSILVHELQDIAGLRIMCQFVDDIETVVELLRDRHDIKVIEERDYISHEKPSGYRSYHMIVEYPVQTIHGKIQILVEIQIRTLAMNFWASIEHSLNYKYKGLFPEEIKNRLQSAAEAAFRLDEEMSLIRDEIQEAQKYFSEYKESGNANFPANSAESRSKRS</sequence>
<evidence type="ECO:0000256" key="7">
    <source>
        <dbReference type="ARBA" id="ARBA00022777"/>
    </source>
</evidence>
<evidence type="ECO:0000256" key="6">
    <source>
        <dbReference type="ARBA" id="ARBA00022741"/>
    </source>
</evidence>
<dbReference type="InterPro" id="IPR043519">
    <property type="entry name" value="NT_sf"/>
</dbReference>
<keyword evidence="11" id="KW-1185">Reference proteome</keyword>
<dbReference type="GO" id="GO:0008728">
    <property type="term" value="F:GTP diphosphokinase activity"/>
    <property type="evidence" value="ECO:0007669"/>
    <property type="project" value="UniProtKB-EC"/>
</dbReference>
<dbReference type="PANTHER" id="PTHR47837:SF1">
    <property type="entry name" value="GTP PYROPHOSPHOKINASE YJBM"/>
    <property type="match status" value="1"/>
</dbReference>